<keyword evidence="3 6" id="KW-0812">Transmembrane</keyword>
<dbReference type="Pfam" id="PF00482">
    <property type="entry name" value="T2SSF"/>
    <property type="match status" value="1"/>
</dbReference>
<evidence type="ECO:0000256" key="3">
    <source>
        <dbReference type="ARBA" id="ARBA00022692"/>
    </source>
</evidence>
<evidence type="ECO:0000313" key="8">
    <source>
        <dbReference type="EMBL" id="CAD6491980.1"/>
    </source>
</evidence>
<evidence type="ECO:0000256" key="4">
    <source>
        <dbReference type="ARBA" id="ARBA00022989"/>
    </source>
</evidence>
<dbReference type="InterPro" id="IPR018076">
    <property type="entry name" value="T2SS_GspF_dom"/>
</dbReference>
<evidence type="ECO:0000256" key="1">
    <source>
        <dbReference type="ARBA" id="ARBA00004651"/>
    </source>
</evidence>
<keyword evidence="5 6" id="KW-0472">Membrane</keyword>
<feature type="transmembrane region" description="Helical" evidence="6">
    <location>
        <begin position="224"/>
        <end position="246"/>
    </location>
</feature>
<dbReference type="Proteomes" id="UP000603056">
    <property type="component" value="Unassembled WGS sequence"/>
</dbReference>
<comment type="caution">
    <text evidence="8">The sequence shown here is derived from an EMBL/GenBank/DDBJ whole genome shotgun (WGS) entry which is preliminary data.</text>
</comment>
<protein>
    <submittedName>
        <fullName evidence="8">Type II secretion system (T2SS), protein F</fullName>
    </submittedName>
</protein>
<evidence type="ECO:0000259" key="7">
    <source>
        <dbReference type="Pfam" id="PF00482"/>
    </source>
</evidence>
<comment type="subcellular location">
    <subcellularLocation>
        <location evidence="1">Cell membrane</location>
        <topology evidence="1">Multi-pass membrane protein</topology>
    </subcellularLocation>
</comment>
<feature type="transmembrane region" description="Helical" evidence="6">
    <location>
        <begin position="271"/>
        <end position="290"/>
    </location>
</feature>
<keyword evidence="2" id="KW-1003">Cell membrane</keyword>
<dbReference type="AlphaFoldDB" id="A0A811T8G2"/>
<proteinExistence type="predicted"/>
<evidence type="ECO:0000256" key="2">
    <source>
        <dbReference type="ARBA" id="ARBA00022475"/>
    </source>
</evidence>
<feature type="transmembrane region" description="Helical" evidence="6">
    <location>
        <begin position="50"/>
        <end position="70"/>
    </location>
</feature>
<dbReference type="GO" id="GO:0005886">
    <property type="term" value="C:plasma membrane"/>
    <property type="evidence" value="ECO:0007669"/>
    <property type="project" value="UniProtKB-SubCell"/>
</dbReference>
<gene>
    <name evidence="8" type="ORF">FFODKBPE_00247</name>
</gene>
<keyword evidence="4 6" id="KW-1133">Transmembrane helix</keyword>
<feature type="transmembrane region" description="Helical" evidence="6">
    <location>
        <begin position="439"/>
        <end position="458"/>
    </location>
</feature>
<evidence type="ECO:0000256" key="6">
    <source>
        <dbReference type="SAM" id="Phobius"/>
    </source>
</evidence>
<feature type="transmembrane region" description="Helical" evidence="6">
    <location>
        <begin position="296"/>
        <end position="314"/>
    </location>
</feature>
<name>A0A811T8G2_9EURY</name>
<dbReference type="PANTHER" id="PTHR35402">
    <property type="entry name" value="INTEGRAL MEMBRANE PROTEIN-RELATED"/>
    <property type="match status" value="1"/>
</dbReference>
<accession>A0A811T8G2</accession>
<feature type="transmembrane region" description="Helical" evidence="6">
    <location>
        <begin position="524"/>
        <end position="541"/>
    </location>
</feature>
<sequence length="551" mass="62462">MDYTRAFYSLDKTPIKYVTHFMLPIVSGGIAVVLLLSFLIPQAFEGITSVLLYTIPVYIFLFTLIYPIFISERKKIDIEKNIHFFITHIGALATSDMPRKDLFKTISKKPEYGELAKECGKLYMMMDTWHMSLAEACRFLSKQTQSKIFSDFLERFAHAMESGQKMEDFLGSEQDVVMVNYEVMYHGALYDLDMMKEILESIVITLIFIISFAVIMPFLTGQDIVQLLSVSLFIFTTAEIMIAYFMKSKVPHDNIWHSLNMKTDVEKKFKLLLIISVVGCIIIFILVLSVGKTLPLPLKAALSFTPLIIAGFFVRKEEVLIKCRDEDYAEFIRSLGSSADTRGGIIEKALMYITLHDFGTLSKNIRNLYKRLRTRIDKFASWQLFEAECGSNLIQRFSEMFVESLNVGGKPLPISKIISKNFGKIQALRKQRYQNTSSFIGIMYGLQAGIAFSVYISFGVVKMMNNLFIDIDVPEEITSSLLYTFEPSEINIIPFMLLAVLIAHALISAVLIRIADGGRMLNTLIHFVGIVWVGALTAIVVERMLASLLPG</sequence>
<evidence type="ECO:0000256" key="5">
    <source>
        <dbReference type="ARBA" id="ARBA00023136"/>
    </source>
</evidence>
<evidence type="ECO:0000313" key="9">
    <source>
        <dbReference type="Proteomes" id="UP000603056"/>
    </source>
</evidence>
<reference evidence="8" key="1">
    <citation type="submission" date="2020-10" db="EMBL/GenBank/DDBJ databases">
        <authorList>
            <person name="Hahn C.J."/>
            <person name="Laso-Perez R."/>
            <person name="Vulcano F."/>
            <person name="Vaziourakis K.-M."/>
            <person name="Stokke R."/>
            <person name="Steen I.H."/>
            <person name="Teske A."/>
            <person name="Boetius A."/>
            <person name="Liebeke M."/>
            <person name="Amann R."/>
            <person name="Knittel K."/>
        </authorList>
    </citation>
    <scope>NUCLEOTIDE SEQUENCE</scope>
    <source>
        <strain evidence="8">Gfbio:e3339647-f889-4370-9287-4fb5cb688e4c:AG394J04_GoMArc1</strain>
    </source>
</reference>
<dbReference type="NCBIfam" id="NF004704">
    <property type="entry name" value="PRK06041.1-2"/>
    <property type="match status" value="1"/>
</dbReference>
<dbReference type="EMBL" id="CAJHIP010000006">
    <property type="protein sequence ID" value="CAD6491980.1"/>
    <property type="molecule type" value="Genomic_DNA"/>
</dbReference>
<feature type="transmembrane region" description="Helical" evidence="6">
    <location>
        <begin position="198"/>
        <end position="218"/>
    </location>
</feature>
<feature type="domain" description="Type II secretion system protein GspF" evidence="7">
    <location>
        <begin position="85"/>
        <end position="217"/>
    </location>
</feature>
<organism evidence="8 9">
    <name type="scientific">Candidatus Argoarchaeum ethanivorans</name>
    <dbReference type="NCBI Taxonomy" id="2608793"/>
    <lineage>
        <taxon>Archaea</taxon>
        <taxon>Methanobacteriati</taxon>
        <taxon>Methanobacteriota</taxon>
        <taxon>Stenosarchaea group</taxon>
        <taxon>Methanomicrobia</taxon>
        <taxon>Methanosarcinales</taxon>
        <taxon>Methanosarcinales incertae sedis</taxon>
        <taxon>GOM Arc I cluster</taxon>
        <taxon>Candidatus Argoarchaeum</taxon>
    </lineage>
</organism>
<feature type="transmembrane region" description="Helical" evidence="6">
    <location>
        <begin position="21"/>
        <end position="44"/>
    </location>
</feature>
<dbReference type="PANTHER" id="PTHR35402:SF2">
    <property type="entry name" value="FLAGELLA ACCESSORY PROTEIN J"/>
    <property type="match status" value="1"/>
</dbReference>
<feature type="transmembrane region" description="Helical" evidence="6">
    <location>
        <begin position="492"/>
        <end position="512"/>
    </location>
</feature>
<dbReference type="InterPro" id="IPR056569">
    <property type="entry name" value="ArlJ-like"/>
</dbReference>